<dbReference type="GO" id="GO:0005506">
    <property type="term" value="F:iron ion binding"/>
    <property type="evidence" value="ECO:0007669"/>
    <property type="project" value="InterPro"/>
</dbReference>
<gene>
    <name evidence="1" type="ORF">PVAND_009327</name>
</gene>
<organism evidence="1 2">
    <name type="scientific">Polypedilum vanderplanki</name>
    <name type="common">Sleeping chironomid midge</name>
    <dbReference type="NCBI Taxonomy" id="319348"/>
    <lineage>
        <taxon>Eukaryota</taxon>
        <taxon>Metazoa</taxon>
        <taxon>Ecdysozoa</taxon>
        <taxon>Arthropoda</taxon>
        <taxon>Hexapoda</taxon>
        <taxon>Insecta</taxon>
        <taxon>Pterygota</taxon>
        <taxon>Neoptera</taxon>
        <taxon>Endopterygota</taxon>
        <taxon>Diptera</taxon>
        <taxon>Nematocera</taxon>
        <taxon>Chironomoidea</taxon>
        <taxon>Chironomidae</taxon>
        <taxon>Chironominae</taxon>
        <taxon>Polypedilum</taxon>
        <taxon>Polypedilum</taxon>
    </lineage>
</organism>
<keyword evidence="2" id="KW-1185">Reference proteome</keyword>
<dbReference type="PANTHER" id="PTHR45444">
    <property type="entry name" value="XANTHINE DEHYDROGENASE"/>
    <property type="match status" value="1"/>
</dbReference>
<evidence type="ECO:0008006" key="3">
    <source>
        <dbReference type="Google" id="ProtNLM"/>
    </source>
</evidence>
<dbReference type="Proteomes" id="UP001107558">
    <property type="component" value="Chromosome 1"/>
</dbReference>
<evidence type="ECO:0000313" key="2">
    <source>
        <dbReference type="Proteomes" id="UP001107558"/>
    </source>
</evidence>
<dbReference type="InterPro" id="IPR037165">
    <property type="entry name" value="AldOxase/xan_DH_Mopterin-bd_sf"/>
</dbReference>
<reference evidence="1" key="1">
    <citation type="submission" date="2021-03" db="EMBL/GenBank/DDBJ databases">
        <title>Chromosome level genome of the anhydrobiotic midge Polypedilum vanderplanki.</title>
        <authorList>
            <person name="Yoshida Y."/>
            <person name="Kikawada T."/>
            <person name="Gusev O."/>
        </authorList>
    </citation>
    <scope>NUCLEOTIDE SEQUENCE</scope>
    <source>
        <strain evidence="1">NIAS01</strain>
        <tissue evidence="1">Whole body or cell culture</tissue>
    </source>
</reference>
<dbReference type="Gene3D" id="3.30.365.10">
    <property type="entry name" value="Aldehyde oxidase/xanthine dehydrogenase, molybdopterin binding domain"/>
    <property type="match status" value="1"/>
</dbReference>
<evidence type="ECO:0000313" key="1">
    <source>
        <dbReference type="EMBL" id="KAG5679789.1"/>
    </source>
</evidence>
<proteinExistence type="predicted"/>
<name>A0A9J6CCY7_POLVA</name>
<comment type="caution">
    <text evidence="1">The sequence shown here is derived from an EMBL/GenBank/DDBJ whole genome shotgun (WGS) entry which is preliminary data.</text>
</comment>
<dbReference type="SUPFAM" id="SSF56003">
    <property type="entry name" value="Molybdenum cofactor-binding domain"/>
    <property type="match status" value="1"/>
</dbReference>
<accession>A0A9J6CCY7</accession>
<sequence>MFQLLTDAPNPRAVFSSRAVGEPPLFLASSVYFAIKEAIGAARKEEGLDSHFYLQAPATAARIRVACQDKIVEKFETLKNESLTPWNVDLYN</sequence>
<dbReference type="InterPro" id="IPR016208">
    <property type="entry name" value="Ald_Oxase/xanthine_DH-like"/>
</dbReference>
<dbReference type="GO" id="GO:0016491">
    <property type="term" value="F:oxidoreductase activity"/>
    <property type="evidence" value="ECO:0007669"/>
    <property type="project" value="InterPro"/>
</dbReference>
<dbReference type="AlphaFoldDB" id="A0A9J6CCY7"/>
<protein>
    <recommendedName>
        <fullName evidence="3">Xanthine dehydrogenase</fullName>
    </recommendedName>
</protein>
<dbReference type="OrthoDB" id="8300278at2759"/>
<dbReference type="EMBL" id="JADBJN010000001">
    <property type="protein sequence ID" value="KAG5679789.1"/>
    <property type="molecule type" value="Genomic_DNA"/>
</dbReference>
<dbReference type="PANTHER" id="PTHR45444:SF3">
    <property type="entry name" value="XANTHINE DEHYDROGENASE"/>
    <property type="match status" value="1"/>
</dbReference>